<keyword evidence="2 3" id="KW-0067">ATP-binding</keyword>
<dbReference type="SUPFAM" id="SSF52540">
    <property type="entry name" value="P-loop containing nucleoside triphosphate hydrolases"/>
    <property type="match status" value="1"/>
</dbReference>
<dbReference type="InterPro" id="IPR050206">
    <property type="entry name" value="FtsK/SpoIIIE/SftA"/>
</dbReference>
<dbReference type="GO" id="GO:0003677">
    <property type="term" value="F:DNA binding"/>
    <property type="evidence" value="ECO:0007669"/>
    <property type="project" value="InterPro"/>
</dbReference>
<dbReference type="PATRIC" id="fig|153151.4.peg.1313"/>
<dbReference type="RefSeq" id="WP_062678915.1">
    <property type="nucleotide sequence ID" value="NZ_LQYW01000149.1"/>
</dbReference>
<name>A0A150MJK8_9BACL</name>
<evidence type="ECO:0000256" key="2">
    <source>
        <dbReference type="ARBA" id="ARBA00022840"/>
    </source>
</evidence>
<dbReference type="EMBL" id="LQYW01000149">
    <property type="protein sequence ID" value="KYD24638.1"/>
    <property type="molecule type" value="Genomic_DNA"/>
</dbReference>
<dbReference type="InterPro" id="IPR027417">
    <property type="entry name" value="P-loop_NTPase"/>
</dbReference>
<dbReference type="Gene3D" id="3.40.50.300">
    <property type="entry name" value="P-loop containing nucleotide triphosphate hydrolases"/>
    <property type="match status" value="1"/>
</dbReference>
<keyword evidence="1 3" id="KW-0547">Nucleotide-binding</keyword>
<dbReference type="AlphaFoldDB" id="A0A150MJK8"/>
<reference evidence="5 6" key="1">
    <citation type="submission" date="2016-01" db="EMBL/GenBank/DDBJ databases">
        <title>Draft Genome Sequences of Seven Thermophilic Sporeformers Isolated from Foods.</title>
        <authorList>
            <person name="Berendsen E.M."/>
            <person name="Wells-Bennik M.H."/>
            <person name="Krawcyk A.O."/>
            <person name="De Jong A."/>
            <person name="Holsappel S."/>
            <person name="Eijlander R.T."/>
            <person name="Kuipers O.P."/>
        </authorList>
    </citation>
    <scope>NUCLEOTIDE SEQUENCE [LARGE SCALE GENOMIC DNA]</scope>
    <source>
        <strain evidence="5 6">B4110</strain>
    </source>
</reference>
<dbReference type="PANTHER" id="PTHR22683:SF1">
    <property type="entry name" value="TYPE VII SECRETION SYSTEM PROTEIN ESSC"/>
    <property type="match status" value="1"/>
</dbReference>
<evidence type="ECO:0000313" key="5">
    <source>
        <dbReference type="EMBL" id="KYD24638.1"/>
    </source>
</evidence>
<dbReference type="PANTHER" id="PTHR22683">
    <property type="entry name" value="SPORULATION PROTEIN RELATED"/>
    <property type="match status" value="1"/>
</dbReference>
<dbReference type="InterPro" id="IPR002543">
    <property type="entry name" value="FtsK_dom"/>
</dbReference>
<feature type="domain" description="FtsK" evidence="4">
    <location>
        <begin position="128"/>
        <end position="309"/>
    </location>
</feature>
<accession>A0A150MJK8</accession>
<evidence type="ECO:0000256" key="1">
    <source>
        <dbReference type="ARBA" id="ARBA00022741"/>
    </source>
</evidence>
<evidence type="ECO:0000256" key="3">
    <source>
        <dbReference type="PROSITE-ProRule" id="PRU00289"/>
    </source>
</evidence>
<dbReference type="Pfam" id="PF01580">
    <property type="entry name" value="FtsK_SpoIIIE"/>
    <property type="match status" value="1"/>
</dbReference>
<evidence type="ECO:0000313" key="6">
    <source>
        <dbReference type="Proteomes" id="UP000075324"/>
    </source>
</evidence>
<evidence type="ECO:0000259" key="4">
    <source>
        <dbReference type="PROSITE" id="PS50901"/>
    </source>
</evidence>
<gene>
    <name evidence="5" type="ORF">B4110_0647</name>
</gene>
<sequence length="395" mass="45455">MRKWLQKQRAKSRLRKAFQAAGLYVTYRSGERELKVFPKIHSVINDIDRIEYVFTLISGMDPKEVLKKEYVFQQVFGQHVQLEGDYKRFTLTIYHRGLPNELSYSFEKIKPHLEGLALPIICGMDRYGQYIAYDAIQEPHLLIAGESGSGKSTQLRSILTTLIQYYDESKLHIYCADLKMSEFHIFKRCKQVKTVCTTPDQLKRMLSFINSEMTRRSQLLNEKEIAHINELPLNERPPYILVCIDELVIVKDDKDIMNVLIQLVAIGRALGVIAILSMQRPSADILDTKIRANLTVRMGFRAADLTNARIIGTPGAEKISIEQRGRFLLKREDLIELKAPFLPLERAKKILEGYKSTDWKDAISSDFEAPNPEYKEDVSEEKILGVLDDGVDEKR</sequence>
<dbReference type="GO" id="GO:0005524">
    <property type="term" value="F:ATP binding"/>
    <property type="evidence" value="ECO:0007669"/>
    <property type="project" value="UniProtKB-UniRule"/>
</dbReference>
<organism evidence="5 6">
    <name type="scientific">Parageobacillus toebii</name>
    <dbReference type="NCBI Taxonomy" id="153151"/>
    <lineage>
        <taxon>Bacteria</taxon>
        <taxon>Bacillati</taxon>
        <taxon>Bacillota</taxon>
        <taxon>Bacilli</taxon>
        <taxon>Bacillales</taxon>
        <taxon>Anoxybacillaceae</taxon>
        <taxon>Parageobacillus</taxon>
    </lineage>
</organism>
<dbReference type="PROSITE" id="PS50901">
    <property type="entry name" value="FTSK"/>
    <property type="match status" value="1"/>
</dbReference>
<feature type="binding site" evidence="3">
    <location>
        <begin position="145"/>
        <end position="152"/>
    </location>
    <ligand>
        <name>ATP</name>
        <dbReference type="ChEBI" id="CHEBI:30616"/>
    </ligand>
</feature>
<dbReference type="Proteomes" id="UP000075324">
    <property type="component" value="Unassembled WGS sequence"/>
</dbReference>
<proteinExistence type="predicted"/>
<protein>
    <recommendedName>
        <fullName evidence="4">FtsK domain-containing protein</fullName>
    </recommendedName>
</protein>
<comment type="caution">
    <text evidence="5">The sequence shown here is derived from an EMBL/GenBank/DDBJ whole genome shotgun (WGS) entry which is preliminary data.</text>
</comment>